<keyword evidence="8 16" id="KW-0547">Nucleotide-binding</keyword>
<dbReference type="InterPro" id="IPR038980">
    <property type="entry name" value="ATM_plant"/>
</dbReference>
<dbReference type="PROSITE" id="PS51189">
    <property type="entry name" value="FAT"/>
    <property type="match status" value="1"/>
</dbReference>
<dbReference type="PANTHER" id="PTHR37079:SF4">
    <property type="entry name" value="SERINE_THREONINE-PROTEIN KINASE ATM"/>
    <property type="match status" value="1"/>
</dbReference>
<feature type="domain" description="PI3K/PI4K catalytic" evidence="18">
    <location>
        <begin position="2502"/>
        <end position="2822"/>
    </location>
</feature>
<dbReference type="OrthoDB" id="381190at2759"/>
<evidence type="ECO:0000313" key="22">
    <source>
        <dbReference type="Proteomes" id="UP000053257"/>
    </source>
</evidence>
<dbReference type="Pfam" id="PF11640">
    <property type="entry name" value="TAN"/>
    <property type="match status" value="1"/>
</dbReference>
<keyword evidence="11 16" id="KW-0067">ATP-binding</keyword>
<keyword evidence="6 16" id="KW-0723">Serine/threonine-protein kinase</keyword>
<dbReference type="SUPFAM" id="SSF56112">
    <property type="entry name" value="Protein kinase-like (PK-like)"/>
    <property type="match status" value="1"/>
</dbReference>
<dbReference type="InterPro" id="IPR000403">
    <property type="entry name" value="PI3/4_kinase_cat_dom"/>
</dbReference>
<evidence type="ECO:0000256" key="1">
    <source>
        <dbReference type="ARBA" id="ARBA00004123"/>
    </source>
</evidence>
<dbReference type="GO" id="GO:0004674">
    <property type="term" value="F:protein serine/threonine kinase activity"/>
    <property type="evidence" value="ECO:0007669"/>
    <property type="project" value="UniProtKB-KW"/>
</dbReference>
<comment type="catalytic activity">
    <reaction evidence="14 16">
        <text>L-threonyl-[protein] + ATP = O-phospho-L-threonyl-[protein] + ADP + H(+)</text>
        <dbReference type="Rhea" id="RHEA:46608"/>
        <dbReference type="Rhea" id="RHEA-COMP:11060"/>
        <dbReference type="Rhea" id="RHEA-COMP:11605"/>
        <dbReference type="ChEBI" id="CHEBI:15378"/>
        <dbReference type="ChEBI" id="CHEBI:30013"/>
        <dbReference type="ChEBI" id="CHEBI:30616"/>
        <dbReference type="ChEBI" id="CHEBI:61977"/>
        <dbReference type="ChEBI" id="CHEBI:456216"/>
        <dbReference type="EC" id="2.7.11.1"/>
    </reaction>
</comment>
<comment type="function">
    <text evidence="13 16">Serine/threonine protein kinase which activates checkpoint signaling upon genotoxic stresses such as ionizing radiation (IR), ultraviolet light (UV), or DNA replication stalling, thereby acting as a DNA damage sensor. Recognizes the substrate consensus sequence [ST]-Q. Phosphorylates histone H2A to form H2AS128ph (gamma-H2A) at sites of DNA damage, involved in the regulation of DNA damage response mechanism. Required for the control of telomere length and genome stability.</text>
</comment>
<comment type="subcellular location">
    <subcellularLocation>
        <location evidence="16">Chromosome</location>
        <location evidence="16">Telomere</location>
    </subcellularLocation>
    <subcellularLocation>
        <location evidence="1 16">Nucleus</location>
    </subcellularLocation>
</comment>
<dbReference type="GO" id="GO:0006281">
    <property type="term" value="P:DNA repair"/>
    <property type="evidence" value="ECO:0007669"/>
    <property type="project" value="InterPro"/>
</dbReference>
<protein>
    <recommendedName>
        <fullName evidence="5 16">Serine/threonine-protein kinase Tel1</fullName>
        <ecNumber evidence="4 16">2.7.11.1</ecNumber>
    </recommendedName>
</protein>
<keyword evidence="16" id="KW-0779">Telomere</keyword>
<feature type="compositionally biased region" description="Polar residues" evidence="17">
    <location>
        <begin position="219"/>
        <end position="231"/>
    </location>
</feature>
<dbReference type="SMART" id="SM01343">
    <property type="entry name" value="FATC"/>
    <property type="match status" value="1"/>
</dbReference>
<comment type="subunit">
    <text evidence="3">Associates with DNA double-strand breaks.</text>
</comment>
<dbReference type="GO" id="GO:0000781">
    <property type="term" value="C:chromosome, telomeric region"/>
    <property type="evidence" value="ECO:0007669"/>
    <property type="project" value="UniProtKB-SubCell"/>
</dbReference>
<dbReference type="PROSITE" id="PS50290">
    <property type="entry name" value="PI3_4_KINASE_3"/>
    <property type="match status" value="1"/>
</dbReference>
<dbReference type="SUPFAM" id="SSF48371">
    <property type="entry name" value="ARM repeat"/>
    <property type="match status" value="2"/>
</dbReference>
<dbReference type="PROSITE" id="PS51190">
    <property type="entry name" value="FATC"/>
    <property type="match status" value="1"/>
</dbReference>
<dbReference type="InterPro" id="IPR036940">
    <property type="entry name" value="PI3/4_kinase_cat_sf"/>
</dbReference>
<accession>A0A0C3NFE9</accession>
<evidence type="ECO:0000256" key="11">
    <source>
        <dbReference type="ARBA" id="ARBA00022840"/>
    </source>
</evidence>
<comment type="catalytic activity">
    <reaction evidence="15">
        <text>L-seryl-[protein] + ATP = O-phospho-L-seryl-[protein] + ADP + H(+)</text>
        <dbReference type="Rhea" id="RHEA:17989"/>
        <dbReference type="Rhea" id="RHEA-COMP:9863"/>
        <dbReference type="Rhea" id="RHEA-COMP:11604"/>
        <dbReference type="ChEBI" id="CHEBI:15378"/>
        <dbReference type="ChEBI" id="CHEBI:29999"/>
        <dbReference type="ChEBI" id="CHEBI:30616"/>
        <dbReference type="ChEBI" id="CHEBI:83421"/>
        <dbReference type="ChEBI" id="CHEBI:456216"/>
        <dbReference type="EC" id="2.7.11.1"/>
    </reaction>
</comment>
<feature type="compositionally biased region" description="Basic and acidic residues" evidence="17">
    <location>
        <begin position="740"/>
        <end position="749"/>
    </location>
</feature>
<dbReference type="EMBL" id="KN840617">
    <property type="protein sequence ID" value="KIP03419.1"/>
    <property type="molecule type" value="Genomic_DNA"/>
</dbReference>
<dbReference type="SMART" id="SM00146">
    <property type="entry name" value="PI3Kc"/>
    <property type="match status" value="1"/>
</dbReference>
<evidence type="ECO:0000259" key="20">
    <source>
        <dbReference type="PROSITE" id="PS51190"/>
    </source>
</evidence>
<comment type="similarity">
    <text evidence="2 16">Belongs to the PI3/PI4-kinase family. ATM subfamily.</text>
</comment>
<evidence type="ECO:0000256" key="9">
    <source>
        <dbReference type="ARBA" id="ARBA00022763"/>
    </source>
</evidence>
<evidence type="ECO:0000256" key="16">
    <source>
        <dbReference type="RuleBase" id="RU365027"/>
    </source>
</evidence>
<dbReference type="GO" id="GO:0035556">
    <property type="term" value="P:intracellular signal transduction"/>
    <property type="evidence" value="ECO:0007669"/>
    <property type="project" value="UniProtKB-ARBA"/>
</dbReference>
<evidence type="ECO:0000313" key="21">
    <source>
        <dbReference type="EMBL" id="KIP03419.1"/>
    </source>
</evidence>
<dbReference type="PROSITE" id="PS00916">
    <property type="entry name" value="PI3_4_KINASE_2"/>
    <property type="match status" value="1"/>
</dbReference>
<gene>
    <name evidence="21" type="ORF">PHLGIDRAFT_77596</name>
</gene>
<dbReference type="Gene3D" id="3.30.1010.10">
    <property type="entry name" value="Phosphatidylinositol 3-kinase Catalytic Subunit, Chain A, domain 4"/>
    <property type="match status" value="1"/>
</dbReference>
<feature type="domain" description="FAT" evidence="19">
    <location>
        <begin position="1821"/>
        <end position="2391"/>
    </location>
</feature>
<evidence type="ECO:0000256" key="5">
    <source>
        <dbReference type="ARBA" id="ARBA00014619"/>
    </source>
</evidence>
<dbReference type="InterPro" id="IPR021668">
    <property type="entry name" value="TAN"/>
</dbReference>
<evidence type="ECO:0000256" key="3">
    <source>
        <dbReference type="ARBA" id="ARBA00011370"/>
    </source>
</evidence>
<evidence type="ECO:0000259" key="18">
    <source>
        <dbReference type="PROSITE" id="PS50290"/>
    </source>
</evidence>
<dbReference type="EC" id="2.7.11.1" evidence="4 16"/>
<dbReference type="GO" id="GO:0005524">
    <property type="term" value="F:ATP binding"/>
    <property type="evidence" value="ECO:0007669"/>
    <property type="project" value="UniProtKB-KW"/>
</dbReference>
<reference evidence="21 22" key="1">
    <citation type="journal article" date="2014" name="PLoS Genet.">
        <title>Analysis of the Phlebiopsis gigantea genome, transcriptome and secretome provides insight into its pioneer colonization strategies of wood.</title>
        <authorList>
            <person name="Hori C."/>
            <person name="Ishida T."/>
            <person name="Igarashi K."/>
            <person name="Samejima M."/>
            <person name="Suzuki H."/>
            <person name="Master E."/>
            <person name="Ferreira P."/>
            <person name="Ruiz-Duenas F.J."/>
            <person name="Held B."/>
            <person name="Canessa P."/>
            <person name="Larrondo L.F."/>
            <person name="Schmoll M."/>
            <person name="Druzhinina I.S."/>
            <person name="Kubicek C.P."/>
            <person name="Gaskell J.A."/>
            <person name="Kersten P."/>
            <person name="St John F."/>
            <person name="Glasner J."/>
            <person name="Sabat G."/>
            <person name="Splinter BonDurant S."/>
            <person name="Syed K."/>
            <person name="Yadav J."/>
            <person name="Mgbeahuruike A.C."/>
            <person name="Kovalchuk A."/>
            <person name="Asiegbu F.O."/>
            <person name="Lackner G."/>
            <person name="Hoffmeister D."/>
            <person name="Rencoret J."/>
            <person name="Gutierrez A."/>
            <person name="Sun H."/>
            <person name="Lindquist E."/>
            <person name="Barry K."/>
            <person name="Riley R."/>
            <person name="Grigoriev I.V."/>
            <person name="Henrissat B."/>
            <person name="Kues U."/>
            <person name="Berka R.M."/>
            <person name="Martinez A.T."/>
            <person name="Covert S.F."/>
            <person name="Blanchette R.A."/>
            <person name="Cullen D."/>
        </authorList>
    </citation>
    <scope>NUCLEOTIDE SEQUENCE [LARGE SCALE GENOMIC DNA]</scope>
    <source>
        <strain evidence="21 22">11061_1 CR5-6</strain>
    </source>
</reference>
<dbReference type="GO" id="GO:0005634">
    <property type="term" value="C:nucleus"/>
    <property type="evidence" value="ECO:0007669"/>
    <property type="project" value="UniProtKB-SubCell"/>
</dbReference>
<dbReference type="GO" id="GO:0106310">
    <property type="term" value="F:protein serine kinase activity"/>
    <property type="evidence" value="ECO:0007669"/>
    <property type="project" value="RHEA"/>
</dbReference>
<evidence type="ECO:0000256" key="13">
    <source>
        <dbReference type="ARBA" id="ARBA00025079"/>
    </source>
</evidence>
<feature type="compositionally biased region" description="Polar residues" evidence="17">
    <location>
        <begin position="2408"/>
        <end position="2421"/>
    </location>
</feature>
<evidence type="ECO:0000256" key="17">
    <source>
        <dbReference type="SAM" id="MobiDB-lite"/>
    </source>
</evidence>
<dbReference type="InterPro" id="IPR018936">
    <property type="entry name" value="PI3/4_kinase_CS"/>
</dbReference>
<dbReference type="InterPro" id="IPR011009">
    <property type="entry name" value="Kinase-like_dom_sf"/>
</dbReference>
<evidence type="ECO:0000256" key="4">
    <source>
        <dbReference type="ARBA" id="ARBA00012513"/>
    </source>
</evidence>
<feature type="region of interest" description="Disordered" evidence="17">
    <location>
        <begin position="177"/>
        <end position="232"/>
    </location>
</feature>
<evidence type="ECO:0000256" key="15">
    <source>
        <dbReference type="ARBA" id="ARBA00048679"/>
    </source>
</evidence>
<dbReference type="STRING" id="745531.A0A0C3NFE9"/>
<keyword evidence="7 16" id="KW-0808">Transferase</keyword>
<dbReference type="SMART" id="SM01342">
    <property type="entry name" value="TAN"/>
    <property type="match status" value="1"/>
</dbReference>
<organism evidence="21 22">
    <name type="scientific">Phlebiopsis gigantea (strain 11061_1 CR5-6)</name>
    <name type="common">White-rot fungus</name>
    <name type="synonym">Peniophora gigantea</name>
    <dbReference type="NCBI Taxonomy" id="745531"/>
    <lineage>
        <taxon>Eukaryota</taxon>
        <taxon>Fungi</taxon>
        <taxon>Dikarya</taxon>
        <taxon>Basidiomycota</taxon>
        <taxon>Agaricomycotina</taxon>
        <taxon>Agaricomycetes</taxon>
        <taxon>Polyporales</taxon>
        <taxon>Phanerochaetaceae</taxon>
        <taxon>Phlebiopsis</taxon>
    </lineage>
</organism>
<dbReference type="InterPro" id="IPR014009">
    <property type="entry name" value="PIK_FAT"/>
</dbReference>
<keyword evidence="9 16" id="KW-0227">DNA damage</keyword>
<keyword evidence="22" id="KW-1185">Reference proteome</keyword>
<feature type="compositionally biased region" description="Basic and acidic residues" evidence="17">
    <location>
        <begin position="177"/>
        <end position="187"/>
    </location>
</feature>
<evidence type="ECO:0000256" key="2">
    <source>
        <dbReference type="ARBA" id="ARBA00010769"/>
    </source>
</evidence>
<dbReference type="InterPro" id="IPR016024">
    <property type="entry name" value="ARM-type_fold"/>
</dbReference>
<dbReference type="Proteomes" id="UP000053257">
    <property type="component" value="Unassembled WGS sequence"/>
</dbReference>
<proteinExistence type="inferred from homology"/>
<keyword evidence="16" id="KW-0158">Chromosome</keyword>
<name>A0A0C3NFE9_PHLG1</name>
<feature type="domain" description="FATC" evidence="20">
    <location>
        <begin position="2843"/>
        <end position="2874"/>
    </location>
</feature>
<dbReference type="GO" id="GO:0006325">
    <property type="term" value="P:chromatin organization"/>
    <property type="evidence" value="ECO:0007669"/>
    <property type="project" value="UniProtKB-KW"/>
</dbReference>
<sequence length="2874" mass="323705">MALTLGQITDLLASDKIRERQEGLQAIEETFADHRKVERVDNRGWKVIFTAIFVAFGKEKQAATKKGTLAAPATSGPGATATGRLKETSKVLRALVARSVKKLAKKTTVVVLKHLCDNLKYHGALFQPVAHDYLRTIEILLQWKPHLDHLEPETWISLLELCLNILLDDSLKTRLRDRVTDDPREPSPSEVSGGEDGDGSNDEEISGSPSKKRRRGDSRVSSHPPRSTSKTESVKFVTIEKVAAADILAILLQSPSCPLQSLALPTLPAAILNRFQRLFLAYPKGSLHPPLLSALSTVLSHCILNSSQAVIHFSRNTWSSLAKLWVGGRDLREPLAIIIRMLLPFLTLHDERLPEFDVSGSLMKLWVPWTKELGDPKKLDLISLECIRLQLRELDTPSAFVARTFRFGWEFDARQAYAWALLELRADCAAKLYSLSETVHAVDSAGGKRVKLEDPVSALLSSIQKEINVDLRTYHLQCLLFLIDRHWSLFHAQLQERIITTLLQFIQYDDAIIQSWTLVCFSAVAYACATTGGPEPRHLHSSTSDSGPWDTIWTYAMRRSNVPRVCRAACHVAHTLLLYAKTLLNPNKVLTEIETFAKDLNIQGPSFPHDSVCSFLTMCMRIANQDVRLYRMQLEEKVLAWLTDSWRPTKVWSKRTMPPHTVSDVLGLLGTVCNVTRQPYLVCEMILPDCPIAEAMSEEYSTSVIRDLVLYARIPPLHTHYPVDVTQEASSPPPPLLTTSERDHELVPAGSRERRISAFLVKYLEEFSQDLDADKTIAKHTVERVRVTLDFTTSALCFESLLVANGIMPNRRVVQAACKAISACLTIVTESRWTWNERLFILASLDPLFLSEPSWSEVEPWELILPAGPETGIRQDVLRRLSINSDTESRSKVHARQDIQKALFSNSDVQEVLPTLLDILRQTLQMVGTSVTPQRRESSTDQAKDGFEFRVSNETKNNFEQDARASGVLSRIVRTCVGCLATFPLLQSSSQDPIRDEDLFQLVIASEDDAFYFLADTYFRFVRRRILHMSPTNLKELMEKIGSLGETYSYSSWEGMRLLAVSGLRSTISIWASSSDDNLLEAAQELWHWLSHITLQRRHMLSWRVADAMTLLLDDYLQTEPSEISWPNSRKYKSPHGLLHRLSCDPDIRVRLRAVVASARSFNVAPVLRIEPKDWYNSIREELCKDPEEYNHCQVLKQDIAPMLREYVEEIVGRQIAYWIHSVDDPELKSLESYLSSLFVEFGTHVPFTQHLRPYTDGVIASMIRTIGDQDFSAQGPVVGALEQMPGASAETFLALMRFRTKTYHEHEAALPAFDSIRTLSALKSLEWLNAMVPHADDVAVTYHVLHHLFAALECNPLVGKQLQLLNVIGIWISCRHEHFTDQSVMKTLLNGAVNILPQIDLAFGAQSMLDWAFAQLLLSTHNEDSATCLDTRLTEVLLRIGCVAFGFETQRTPEVSQGGSAILDWIESHIVDLYRVRRWRSQIIRALAAWPRELSEKLQSFSQKATLADLSQFLQDAPMSTNKFRVVRRLHQVAVSKSYEHEQFAKSDFWRLKACIPPEGLLSIDDVHSFAALLLSCRGHIDGLENENIITQSARTLHIRYSTEKSPEGGSNRVLAPRQAILVSLLHMLESASASQVYLAFRTLRSLASATSVDTVGSGAWPKGLAEELNLLKAYSGQTTSSSPSDLREMLRSEEAIQPDSDFAQWVTFIASTLCHPLSRIAPFYVPLISMVREDPSFAEEVLPVLVQTLLQLERSAPPQPDPHKAVLSEYFSRLLLSDSTPVSRRHVIVDTVLHLRHFRPAGINDPLGHDKWLDIDYTLLSRSAVLCGAYTTGLLFTELAAENDMDPAAHSRTTEQVLYEIYTHVDEPDGFYGIETDDLYAHLLKRLHHEHQWQKAFQFHGAALNTRQPVNVNAEGMLQSLHAFGFNNLAMTTLQALPELDDNLDLGPMTYNLGWRTETWDLPAQTPDGGGLSLYLALRAVHRERDDLVVSQVVHQSLLGEMGRLRSLGDENTTEIREVAQNLLCLNEIRSWQLSGVQDKLRRKHLDISSMTDLSQVDQNVEYPLFEALIATRISLLHSSRYKEEREQVGSIRHPFAQSLVDIETKCLVQLSEASRKARNNQVALNSIICAKQLCSDSRFDVSQEFAQTLWSSKEPRTAKLILEKLVSTVHAGSQMKEMPSKIELAGLYALLGTWASEACLDKADIIKSRYFDTAISLSLKEDDSKKEEVKKREQAVARLEANSAARQRASRDLERAQKIMVLDENQIKEQNEMRDAFLEQAITMHSYALSASDEFDDDCAIRLCSLWLSNFDHPDNSLQTSIGSALRRVSSRKFVFLAHQLTARLAKVGDATRKGEALQQGNLQDVILRMCMEHPFHSMFPVFCLCPEPSSSSRRQSSNRHDHTPSQQARSDAASDISQRLRNDPSCKERVNAVIKVCEASLEWAKHPITQANRGERPRQIPEKMKILSVVDVKVPVLTAYTPIDPECSYENCVWIARFEKTYDTAGGVNLPKISKCIGSDGKKYKQLGQGADDLRQDAVMEQVFDLVNVVLRRDRETIRRNLRMRGYKVIPLAPQAGVIEFVGNTLPLNLWLSSMKSHERYRPQDIKPEAFARLMRSARPKKQEPLTAQEQAVLTDLFVDTRQNFKPVMRHFFTEQHKHPKSWFRMRLNYARSAAVTSIVGHVLGLGDRHLSNILIDTQSGELVHIDLGIAFEQGKLLPIPERVPFRLTADMVDGLGTTGVNGVFRKCGEETLRVLQSGAEVILTVLEVFKYDPLHSWQMECRVASDMKIRRMQPGTSDANSELAFEAFKLAVGLDVSTNTAGIAATRALNSVTRKLDKNLSVEETVDTLIAEATDVANLANMYIGKSPT</sequence>
<dbReference type="CDD" id="cd05171">
    <property type="entry name" value="PIKKc_ATM"/>
    <property type="match status" value="1"/>
</dbReference>
<dbReference type="InterPro" id="IPR003152">
    <property type="entry name" value="FATC_dom"/>
</dbReference>
<feature type="compositionally biased region" description="Acidic residues" evidence="17">
    <location>
        <begin position="193"/>
        <end position="205"/>
    </location>
</feature>
<evidence type="ECO:0000256" key="7">
    <source>
        <dbReference type="ARBA" id="ARBA00022679"/>
    </source>
</evidence>
<keyword evidence="16" id="KW-0156">Chromatin regulator</keyword>
<keyword evidence="10 16" id="KW-0418">Kinase</keyword>
<dbReference type="Gene3D" id="1.10.1070.11">
    <property type="entry name" value="Phosphatidylinositol 3-/4-kinase, catalytic domain"/>
    <property type="match status" value="1"/>
</dbReference>
<evidence type="ECO:0000259" key="19">
    <source>
        <dbReference type="PROSITE" id="PS51189"/>
    </source>
</evidence>
<dbReference type="Pfam" id="PF02260">
    <property type="entry name" value="FATC"/>
    <property type="match status" value="1"/>
</dbReference>
<dbReference type="InterPro" id="IPR044107">
    <property type="entry name" value="PIKKc_ATM"/>
</dbReference>
<dbReference type="HOGENOM" id="CLU_000178_11_0_1"/>
<feature type="region of interest" description="Disordered" evidence="17">
    <location>
        <begin position="724"/>
        <end position="749"/>
    </location>
</feature>
<evidence type="ECO:0000256" key="12">
    <source>
        <dbReference type="ARBA" id="ARBA00023242"/>
    </source>
</evidence>
<keyword evidence="12 16" id="KW-0539">Nucleus</keyword>
<evidence type="ECO:0000256" key="14">
    <source>
        <dbReference type="ARBA" id="ARBA00047899"/>
    </source>
</evidence>
<evidence type="ECO:0000256" key="8">
    <source>
        <dbReference type="ARBA" id="ARBA00022741"/>
    </source>
</evidence>
<dbReference type="Pfam" id="PF00454">
    <property type="entry name" value="PI3_PI4_kinase"/>
    <property type="match status" value="1"/>
</dbReference>
<evidence type="ECO:0000256" key="6">
    <source>
        <dbReference type="ARBA" id="ARBA00022527"/>
    </source>
</evidence>
<feature type="region of interest" description="Disordered" evidence="17">
    <location>
        <begin position="2397"/>
        <end position="2427"/>
    </location>
</feature>
<dbReference type="PANTHER" id="PTHR37079">
    <property type="entry name" value="SERINE/THREONINE-PROTEIN KINASE ATM"/>
    <property type="match status" value="1"/>
</dbReference>
<evidence type="ECO:0000256" key="10">
    <source>
        <dbReference type="ARBA" id="ARBA00022777"/>
    </source>
</evidence>